<dbReference type="PANTHER" id="PTHR34990:SF2">
    <property type="entry name" value="BLL8164 PROTEIN"/>
    <property type="match status" value="1"/>
</dbReference>
<sequence>MEHVVYVISDLHLGPGWLPDGRTDPLEDFTSDEALIHFIDHIGTQGHLIELVIAGDFLEFCQTLPEIGLASPEDSLGSTESESLRRARVILGYEPQLASGHPQVFAALRRFMMEGHSITIIAGNHDIDLLWKKVWALVFDTIYPPGAWGDLRLVNYSHTVGDGAQGRVFIEHGHEYDRANRFGDMMSRPFGVDNLGMQRLKRCWGTLFVDKVFNQLERERWFIDNVKPIMRVIQLGLRNDFIFTATAIALVVRFLMVSGLPPLILGGIEESEATPPDLDALADAIADPSLQAAVRAHLADPTARAEFERVIDEADPTQLAMVAYSELASMSLEEVTTEPDDEIVVLGGGRSEDAYRRAARAIVMADPTVATVLMGHTHTAIDGHAHPISLPDGRQCAYFNSGTWTRHLIDDGSQSYSWQEIGDENNYTTLFSYIKLDPDGKGGYVPSLHSWFHEEQA</sequence>
<proteinExistence type="predicted"/>
<evidence type="ECO:0000313" key="1">
    <source>
        <dbReference type="EMBL" id="PDV97404.1"/>
    </source>
</evidence>
<dbReference type="GO" id="GO:0009245">
    <property type="term" value="P:lipid A biosynthetic process"/>
    <property type="evidence" value="ECO:0007669"/>
    <property type="project" value="TreeGrafter"/>
</dbReference>
<accession>A0A2H3KHX3</accession>
<dbReference type="Proteomes" id="UP000220922">
    <property type="component" value="Unassembled WGS sequence"/>
</dbReference>
<organism evidence="1 2">
    <name type="scientific">Candidatus Chloroploca asiatica</name>
    <dbReference type="NCBI Taxonomy" id="1506545"/>
    <lineage>
        <taxon>Bacteria</taxon>
        <taxon>Bacillati</taxon>
        <taxon>Chloroflexota</taxon>
        <taxon>Chloroflexia</taxon>
        <taxon>Chloroflexales</taxon>
        <taxon>Chloroflexineae</taxon>
        <taxon>Oscillochloridaceae</taxon>
        <taxon>Candidatus Chloroploca</taxon>
    </lineage>
</organism>
<dbReference type="GO" id="GO:0016020">
    <property type="term" value="C:membrane"/>
    <property type="evidence" value="ECO:0007669"/>
    <property type="project" value="GOC"/>
</dbReference>
<dbReference type="GO" id="GO:0008758">
    <property type="term" value="F:UDP-2,3-diacylglucosamine hydrolase activity"/>
    <property type="evidence" value="ECO:0007669"/>
    <property type="project" value="TreeGrafter"/>
</dbReference>
<keyword evidence="2" id="KW-1185">Reference proteome</keyword>
<dbReference type="RefSeq" id="WP_097654500.1">
    <property type="nucleotide sequence ID" value="NZ_LYXE01000148.1"/>
</dbReference>
<dbReference type="AlphaFoldDB" id="A0A2H3KHX3"/>
<dbReference type="EMBL" id="LYXE01000148">
    <property type="protein sequence ID" value="PDV97404.1"/>
    <property type="molecule type" value="Genomic_DNA"/>
</dbReference>
<comment type="caution">
    <text evidence="1">The sequence shown here is derived from an EMBL/GenBank/DDBJ whole genome shotgun (WGS) entry which is preliminary data.</text>
</comment>
<dbReference type="SUPFAM" id="SSF56300">
    <property type="entry name" value="Metallo-dependent phosphatases"/>
    <property type="match status" value="1"/>
</dbReference>
<protein>
    <submittedName>
        <fullName evidence="1">Uncharacterized protein</fullName>
    </submittedName>
</protein>
<name>A0A2H3KHX3_9CHLR</name>
<dbReference type="InterPro" id="IPR043461">
    <property type="entry name" value="LpxH-like"/>
</dbReference>
<evidence type="ECO:0000313" key="2">
    <source>
        <dbReference type="Proteomes" id="UP000220922"/>
    </source>
</evidence>
<gene>
    <name evidence="1" type="ORF">A9Q02_18575</name>
</gene>
<dbReference type="PANTHER" id="PTHR34990">
    <property type="entry name" value="UDP-2,3-DIACYLGLUCOSAMINE HYDROLASE-RELATED"/>
    <property type="match status" value="1"/>
</dbReference>
<reference evidence="1 2" key="1">
    <citation type="submission" date="2016-05" db="EMBL/GenBank/DDBJ databases">
        <authorList>
            <person name="Lavstsen T."/>
            <person name="Jespersen J.S."/>
        </authorList>
    </citation>
    <scope>NUCLEOTIDE SEQUENCE [LARGE SCALE GENOMIC DNA]</scope>
    <source>
        <strain evidence="1 2">B7-9</strain>
    </source>
</reference>
<dbReference type="InterPro" id="IPR029052">
    <property type="entry name" value="Metallo-depent_PP-like"/>
</dbReference>